<evidence type="ECO:0000256" key="1">
    <source>
        <dbReference type="ARBA" id="ARBA00004370"/>
    </source>
</evidence>
<comment type="caution">
    <text evidence="6">Lacks conserved residue(s) required for the propagation of feature annotation.</text>
</comment>
<keyword evidence="6" id="KW-1003">Cell membrane</keyword>
<dbReference type="RefSeq" id="WP_099244894.1">
    <property type="nucleotide sequence ID" value="NZ_FXXP01000001.1"/>
</dbReference>
<evidence type="ECO:0000313" key="7">
    <source>
        <dbReference type="EMBL" id="SMX27579.1"/>
    </source>
</evidence>
<dbReference type="PANTHER" id="PTHR23427">
    <property type="entry name" value="SURFEIT LOCUS PROTEIN"/>
    <property type="match status" value="1"/>
</dbReference>
<name>A0A238JAF4_9RHOB</name>
<keyword evidence="3 6" id="KW-0812">Transmembrane</keyword>
<dbReference type="GO" id="GO:0005886">
    <property type="term" value="C:plasma membrane"/>
    <property type="evidence" value="ECO:0007669"/>
    <property type="project" value="UniProtKB-SubCell"/>
</dbReference>
<dbReference type="InterPro" id="IPR045214">
    <property type="entry name" value="Surf1/Surf4"/>
</dbReference>
<feature type="transmembrane region" description="Helical" evidence="6">
    <location>
        <begin position="195"/>
        <end position="216"/>
    </location>
</feature>
<gene>
    <name evidence="7" type="ORF">TRP8649_01685</name>
</gene>
<dbReference type="InterPro" id="IPR002994">
    <property type="entry name" value="Surf1/Shy1"/>
</dbReference>
<evidence type="ECO:0000256" key="4">
    <source>
        <dbReference type="ARBA" id="ARBA00022989"/>
    </source>
</evidence>
<comment type="similarity">
    <text evidence="2 6">Belongs to the SURF1 family.</text>
</comment>
<comment type="subcellular location">
    <subcellularLocation>
        <location evidence="6">Cell membrane</location>
        <topology evidence="6">Multi-pass membrane protein</topology>
    </subcellularLocation>
    <subcellularLocation>
        <location evidence="1">Membrane</location>
    </subcellularLocation>
</comment>
<accession>A0A238JAF4</accession>
<dbReference type="PANTHER" id="PTHR23427:SF2">
    <property type="entry name" value="SURFEIT LOCUS PROTEIN 1"/>
    <property type="match status" value="1"/>
</dbReference>
<evidence type="ECO:0000313" key="8">
    <source>
        <dbReference type="Proteomes" id="UP000225972"/>
    </source>
</evidence>
<sequence>MKRLIAPLLIGLVGAAILVALGSWQVQRLTWKQGVLNEIEQVIASDPVPLPRVIAPTEQRYMPVQASGTLNEGALFVLVSIKSRGPGWRVISPLTTDEGRRVLLDRGFVPTAKKSAPLYTGPIEMTGNLLWPDDRNSSTPENDVAGNIWFARDVQQMAETLDTEPLLIVARSLSPADKGMTLLPVDISGIPNDHLQYAITWFSLAGIWLIMTGVWLRRLLKKGD</sequence>
<dbReference type="Proteomes" id="UP000225972">
    <property type="component" value="Unassembled WGS sequence"/>
</dbReference>
<dbReference type="CDD" id="cd06662">
    <property type="entry name" value="SURF1"/>
    <property type="match status" value="1"/>
</dbReference>
<evidence type="ECO:0000256" key="6">
    <source>
        <dbReference type="RuleBase" id="RU363076"/>
    </source>
</evidence>
<evidence type="ECO:0000256" key="5">
    <source>
        <dbReference type="ARBA" id="ARBA00023136"/>
    </source>
</evidence>
<dbReference type="PROSITE" id="PS50895">
    <property type="entry name" value="SURF1"/>
    <property type="match status" value="1"/>
</dbReference>
<dbReference type="OrthoDB" id="6079986at2"/>
<proteinExistence type="inferred from homology"/>
<protein>
    <recommendedName>
        <fullName evidence="6">SURF1-like protein</fullName>
    </recommendedName>
</protein>
<evidence type="ECO:0000256" key="3">
    <source>
        <dbReference type="ARBA" id="ARBA00022692"/>
    </source>
</evidence>
<dbReference type="Pfam" id="PF02104">
    <property type="entry name" value="SURF1"/>
    <property type="match status" value="1"/>
</dbReference>
<dbReference type="AlphaFoldDB" id="A0A238JAF4"/>
<keyword evidence="4 6" id="KW-1133">Transmembrane helix</keyword>
<dbReference type="EMBL" id="FXXP01000001">
    <property type="protein sequence ID" value="SMX27579.1"/>
    <property type="molecule type" value="Genomic_DNA"/>
</dbReference>
<evidence type="ECO:0000256" key="2">
    <source>
        <dbReference type="ARBA" id="ARBA00007165"/>
    </source>
</evidence>
<keyword evidence="5 6" id="KW-0472">Membrane</keyword>
<keyword evidence="8" id="KW-1185">Reference proteome</keyword>
<organism evidence="7 8">
    <name type="scientific">Pelagimonas phthalicica</name>
    <dbReference type="NCBI Taxonomy" id="1037362"/>
    <lineage>
        <taxon>Bacteria</taxon>
        <taxon>Pseudomonadati</taxon>
        <taxon>Pseudomonadota</taxon>
        <taxon>Alphaproteobacteria</taxon>
        <taxon>Rhodobacterales</taxon>
        <taxon>Roseobacteraceae</taxon>
        <taxon>Pelagimonas</taxon>
    </lineage>
</organism>
<reference evidence="8" key="1">
    <citation type="submission" date="2017-05" db="EMBL/GenBank/DDBJ databases">
        <authorList>
            <person name="Rodrigo-Torres L."/>
            <person name="Arahal R. D."/>
            <person name="Lucena T."/>
        </authorList>
    </citation>
    <scope>NUCLEOTIDE SEQUENCE [LARGE SCALE GENOMIC DNA]</scope>
    <source>
        <strain evidence="8">CECT 8649</strain>
    </source>
</reference>